<keyword evidence="2" id="KW-0805">Transcription regulation</keyword>
<comment type="function">
    <text evidence="2">Acts both as a regulator of telomere function and as a transcription regulator. Involved in the regulation of telomere length and protection as a component of the shelterin complex (telosome). Does not bind DNA directly: recruited to telomeric double-stranded 5'-TTAGGG-3' repeats via its interaction with terf2. Independently of its function in telomeres, also acts as a transcription regulator: recruited to extratelomeric 5'-TTAGGG-3' sites via its association with terf2 or other factors, and regulates gene expression.</text>
</comment>
<proteinExistence type="inferred from homology"/>
<comment type="subcellular location">
    <subcellularLocation>
        <location evidence="2">Nucleus</location>
    </subcellularLocation>
    <subcellularLocation>
        <location evidence="2">Chromosome</location>
        <location evidence="2">Telomere</location>
    </subcellularLocation>
</comment>
<evidence type="ECO:0000313" key="6">
    <source>
        <dbReference type="Proteomes" id="UP000274504"/>
    </source>
</evidence>
<dbReference type="PANTHER" id="PTHR16466">
    <property type="entry name" value="TELOMERE REPEAT-BINDING FACTOR 2-INTERACTING PROTEIN 1"/>
    <property type="match status" value="1"/>
</dbReference>
<feature type="region of interest" description="Disordered" evidence="3">
    <location>
        <begin position="33"/>
        <end position="86"/>
    </location>
</feature>
<keyword evidence="2" id="KW-0804">Transcription</keyword>
<keyword evidence="2" id="KW-0010">Activator</keyword>
<feature type="region of interest" description="Disordered" evidence="3">
    <location>
        <begin position="292"/>
        <end position="352"/>
    </location>
</feature>
<protein>
    <recommendedName>
        <fullName evidence="2">Telomeric repeat-binding factor 2-interacting protein 1</fullName>
        <shortName evidence="2">TERF2-interacting telomeric protein 1</shortName>
    </recommendedName>
    <alternativeName>
        <fullName evidence="2">Repressor/activator protein 1 homolog</fullName>
    </alternativeName>
</protein>
<feature type="region of interest" description="Disordered" evidence="3">
    <location>
        <begin position="173"/>
        <end position="280"/>
    </location>
</feature>
<comment type="similarity">
    <text evidence="2">Belongs to the RAP1 family.</text>
</comment>
<comment type="subunit">
    <text evidence="2">Homodimer.</text>
</comment>
<organism evidence="5 6">
    <name type="scientific">Hymenolepis diminuta</name>
    <name type="common">Rat tapeworm</name>
    <dbReference type="NCBI Taxonomy" id="6216"/>
    <lineage>
        <taxon>Eukaryota</taxon>
        <taxon>Metazoa</taxon>
        <taxon>Spiralia</taxon>
        <taxon>Lophotrochozoa</taxon>
        <taxon>Platyhelminthes</taxon>
        <taxon>Cestoda</taxon>
        <taxon>Eucestoda</taxon>
        <taxon>Cyclophyllidea</taxon>
        <taxon>Hymenolepididae</taxon>
        <taxon>Hymenolepis</taxon>
    </lineage>
</organism>
<keyword evidence="4" id="KW-0732">Signal</keyword>
<keyword evidence="2" id="KW-0158">Chromosome</keyword>
<gene>
    <name evidence="5" type="ORF">HDID_LOCUS8699</name>
</gene>
<sequence>MWLISCVWFLILKIGSRTLRLEQSNRPGVRLCRRNLPITHRQRSSSKSHSSHSAFSAGQVSTESSLPSSPQSKTLPEKSTPSNRHRYTDAEDYAILDYIITQKLIKKVRSASTWSALETAGIFPHSANSMQFRFLNNIIYHFSEVLHCTSEGRAKYSDPATVKKLYSELLASSQNPKRKPANSPPLALSDLSCYTSDESPHDSKIKPKSSSSKGKSKSVSPQKSPLEELPIKLVDYEDTQSNQTPPKDIPKTPVKCGEPFMSQRLSLSSPSGRRKSLRPRRLLFGYRDHSDDDVMLIKGSPSRSSPGKQQQTIRKPRASTRSQHTQLSQSRETSSQKGGEEDDEEFFSIDSDTSRRRKRRRVSFESGQVDLDARKELSTSKCASVERVNAIKDVNMIPDTFPEATLNSSLLISGSRKQLRSLQQVSNASDGDSVKFPLMDAQPRVSNEILLSRTVDFTRKLDSFARHHQLTSTDAALLLHASSGDFEVASKYLETSGGHPLWFPRDDSHLLSTSVSDIRTLISKFGQTEVSRRLVYLTDQSLFS</sequence>
<reference evidence="5 6" key="1">
    <citation type="submission" date="2018-11" db="EMBL/GenBank/DDBJ databases">
        <authorList>
            <consortium name="Pathogen Informatics"/>
        </authorList>
    </citation>
    <scope>NUCLEOTIDE SEQUENCE [LARGE SCALE GENOMIC DNA]</scope>
</reference>
<keyword evidence="2" id="KW-0779">Telomere</keyword>
<feature type="signal peptide" evidence="4">
    <location>
        <begin position="1"/>
        <end position="18"/>
    </location>
</feature>
<evidence type="ECO:0000256" key="2">
    <source>
        <dbReference type="RuleBase" id="RU367107"/>
    </source>
</evidence>
<feature type="compositionally biased region" description="Polar residues" evidence="3">
    <location>
        <begin position="301"/>
        <end position="337"/>
    </location>
</feature>
<name>A0A3P7BIP3_HYMDI</name>
<dbReference type="PANTHER" id="PTHR16466:SF6">
    <property type="entry name" value="TELOMERIC REPEAT-BINDING FACTOR 2-INTERACTING PROTEIN 1"/>
    <property type="match status" value="1"/>
</dbReference>
<dbReference type="Proteomes" id="UP000274504">
    <property type="component" value="Unassembled WGS sequence"/>
</dbReference>
<keyword evidence="1 2" id="KW-0539">Nucleus</keyword>
<dbReference type="GO" id="GO:0010833">
    <property type="term" value="P:telomere maintenance via telomere lengthening"/>
    <property type="evidence" value="ECO:0007669"/>
    <property type="project" value="UniProtKB-UniRule"/>
</dbReference>
<dbReference type="GO" id="GO:0031848">
    <property type="term" value="P:protection from non-homologous end joining at telomere"/>
    <property type="evidence" value="ECO:0007669"/>
    <property type="project" value="TreeGrafter"/>
</dbReference>
<evidence type="ECO:0000256" key="3">
    <source>
        <dbReference type="SAM" id="MobiDB-lite"/>
    </source>
</evidence>
<dbReference type="GO" id="GO:0070187">
    <property type="term" value="C:shelterin complex"/>
    <property type="evidence" value="ECO:0007669"/>
    <property type="project" value="TreeGrafter"/>
</dbReference>
<accession>A0A3P7BIP3</accession>
<dbReference type="OrthoDB" id="435460at2759"/>
<evidence type="ECO:0000313" key="5">
    <source>
        <dbReference type="EMBL" id="VDL61017.1"/>
    </source>
</evidence>
<feature type="compositionally biased region" description="Low complexity" evidence="3">
    <location>
        <begin position="51"/>
        <end position="74"/>
    </location>
</feature>
<dbReference type="EMBL" id="UYSG01011127">
    <property type="protein sequence ID" value="VDL61017.1"/>
    <property type="molecule type" value="Genomic_DNA"/>
</dbReference>
<evidence type="ECO:0000256" key="4">
    <source>
        <dbReference type="SAM" id="SignalP"/>
    </source>
</evidence>
<dbReference type="GO" id="GO:0006355">
    <property type="term" value="P:regulation of DNA-templated transcription"/>
    <property type="evidence" value="ECO:0007669"/>
    <property type="project" value="UniProtKB-UniRule"/>
</dbReference>
<feature type="chain" id="PRO_5018023613" description="Telomeric repeat-binding factor 2-interacting protein 1" evidence="4">
    <location>
        <begin position="19"/>
        <end position="544"/>
    </location>
</feature>
<evidence type="ECO:0000256" key="1">
    <source>
        <dbReference type="ARBA" id="ARBA00023242"/>
    </source>
</evidence>
<feature type="compositionally biased region" description="Basic residues" evidence="3">
    <location>
        <begin position="40"/>
        <end position="50"/>
    </location>
</feature>
<dbReference type="GO" id="GO:0042162">
    <property type="term" value="F:telomeric DNA binding"/>
    <property type="evidence" value="ECO:0007669"/>
    <property type="project" value="TreeGrafter"/>
</dbReference>
<dbReference type="InterPro" id="IPR039595">
    <property type="entry name" value="TE2IP/Rap1"/>
</dbReference>
<feature type="compositionally biased region" description="Low complexity" evidence="3">
    <location>
        <begin position="208"/>
        <end position="224"/>
    </location>
</feature>
<dbReference type="AlphaFoldDB" id="A0A3P7BIP3"/>
<dbReference type="Gene3D" id="1.10.10.60">
    <property type="entry name" value="Homeodomain-like"/>
    <property type="match status" value="1"/>
</dbReference>